<dbReference type="EC" id="2.3.1.31" evidence="2"/>
<evidence type="ECO:0000313" key="6">
    <source>
        <dbReference type="Proteomes" id="UP000000272"/>
    </source>
</evidence>
<dbReference type="PANTHER" id="PTHR32268">
    <property type="entry name" value="HOMOSERINE O-ACETYLTRANSFERASE"/>
    <property type="match status" value="1"/>
</dbReference>
<dbReference type="Proteomes" id="UP000000272">
    <property type="component" value="Chromosome"/>
</dbReference>
<accession>D9RYU9</accession>
<dbReference type="OrthoDB" id="9800754at2"/>
<evidence type="ECO:0000256" key="3">
    <source>
        <dbReference type="PIRSR" id="PIRSR000443-1"/>
    </source>
</evidence>
<dbReference type="HAMAP" id="MF_00296">
    <property type="entry name" value="MetX_acyltransf"/>
    <property type="match status" value="1"/>
</dbReference>
<keyword evidence="2" id="KW-0486">Methionine biosynthesis</keyword>
<dbReference type="RefSeq" id="WP_013276545.1">
    <property type="nucleotide sequence ID" value="NC_014377.1"/>
</dbReference>
<dbReference type="Gene3D" id="3.40.50.1820">
    <property type="entry name" value="alpha/beta hydrolase"/>
    <property type="match status" value="1"/>
</dbReference>
<comment type="subcellular location">
    <subcellularLocation>
        <location evidence="2">Cytoplasm</location>
    </subcellularLocation>
</comment>
<dbReference type="NCBIfam" id="TIGR01392">
    <property type="entry name" value="homoserO_Ac_trn"/>
    <property type="match status" value="1"/>
</dbReference>
<keyword evidence="2" id="KW-0028">Amino-acid biosynthesis</keyword>
<proteinExistence type="inferred from homology"/>
<dbReference type="PANTHER" id="PTHR32268:SF11">
    <property type="entry name" value="HOMOSERINE O-ACETYLTRANSFERASE"/>
    <property type="match status" value="1"/>
</dbReference>
<dbReference type="SUPFAM" id="SSF53474">
    <property type="entry name" value="alpha/beta-Hydrolases"/>
    <property type="match status" value="1"/>
</dbReference>
<protein>
    <recommendedName>
        <fullName evidence="2">Homoserine O-acetyltransferase</fullName>
        <shortName evidence="2">HAT</shortName>
        <ecNumber evidence="2">2.3.1.31</ecNumber>
    </recommendedName>
    <alternativeName>
        <fullName evidence="2">Homoserine transacetylase</fullName>
        <shortName evidence="2">HTA</shortName>
    </alternativeName>
</protein>
<comment type="similarity">
    <text evidence="2">Belongs to the AB hydrolase superfamily. MetX family.</text>
</comment>
<dbReference type="GO" id="GO:0009086">
    <property type="term" value="P:methionine biosynthetic process"/>
    <property type="evidence" value="ECO:0007669"/>
    <property type="project" value="UniProtKB-UniRule"/>
</dbReference>
<dbReference type="GO" id="GO:0005737">
    <property type="term" value="C:cytoplasm"/>
    <property type="evidence" value="ECO:0007669"/>
    <property type="project" value="UniProtKB-SubCell"/>
</dbReference>
<feature type="active site" evidence="2 3">
    <location>
        <position position="307"/>
    </location>
</feature>
<keyword evidence="2 5" id="KW-0012">Acyltransferase</keyword>
<dbReference type="AlphaFoldDB" id="D9RYU9"/>
<feature type="active site" evidence="2 3">
    <location>
        <position position="340"/>
    </location>
</feature>
<comment type="function">
    <text evidence="2">Transfers an acetyl group from acetyl-CoA to L-homoserine, forming acetyl-L-homoserine.</text>
</comment>
<feature type="domain" description="AB hydrolase-1" evidence="4">
    <location>
        <begin position="45"/>
        <end position="344"/>
    </location>
</feature>
<dbReference type="HOGENOM" id="CLU_028760_1_2_9"/>
<feature type="active site" description="Nucleophile" evidence="2 3">
    <location>
        <position position="150"/>
    </location>
</feature>
<comment type="caution">
    <text evidence="2">Lacks conserved residue(s) required for the propagation of feature annotation.</text>
</comment>
<comment type="subunit">
    <text evidence="2">Homodimer.</text>
</comment>
<dbReference type="STRING" id="555079.Toce_1789"/>
<dbReference type="InterPro" id="IPR000073">
    <property type="entry name" value="AB_hydrolase_1"/>
</dbReference>
<keyword evidence="1 2" id="KW-0808">Transferase</keyword>
<dbReference type="InterPro" id="IPR029058">
    <property type="entry name" value="AB_hydrolase_fold"/>
</dbReference>
<dbReference type="KEGG" id="toc:Toce_1789"/>
<dbReference type="Gene3D" id="1.10.1740.110">
    <property type="match status" value="1"/>
</dbReference>
<keyword evidence="2" id="KW-0963">Cytoplasm</keyword>
<evidence type="ECO:0000256" key="1">
    <source>
        <dbReference type="ARBA" id="ARBA00022679"/>
    </source>
</evidence>
<dbReference type="Pfam" id="PF00561">
    <property type="entry name" value="Abhydrolase_1"/>
    <property type="match status" value="1"/>
</dbReference>
<feature type="binding site" evidence="2">
    <location>
        <position position="341"/>
    </location>
    <ligand>
        <name>substrate</name>
    </ligand>
</feature>
<dbReference type="GO" id="GO:0004414">
    <property type="term" value="F:homoserine O-acetyltransferase activity"/>
    <property type="evidence" value="ECO:0007669"/>
    <property type="project" value="UniProtKB-UniRule"/>
</dbReference>
<comment type="catalytic activity">
    <reaction evidence="2">
        <text>L-homoserine + acetyl-CoA = O-acetyl-L-homoserine + CoA</text>
        <dbReference type="Rhea" id="RHEA:13701"/>
        <dbReference type="ChEBI" id="CHEBI:57287"/>
        <dbReference type="ChEBI" id="CHEBI:57288"/>
        <dbReference type="ChEBI" id="CHEBI:57476"/>
        <dbReference type="ChEBI" id="CHEBI:57716"/>
        <dbReference type="EC" id="2.3.1.31"/>
    </reaction>
</comment>
<dbReference type="PIRSF" id="PIRSF000443">
    <property type="entry name" value="Homoser_Ac_trans"/>
    <property type="match status" value="1"/>
</dbReference>
<keyword evidence="6" id="KW-1185">Reference proteome</keyword>
<comment type="pathway">
    <text evidence="2">Amino-acid biosynthesis; L-methionine biosynthesis via de novo pathway; O-acetyl-L-homoserine from L-homoserine: step 1/1.</text>
</comment>
<dbReference type="eggNOG" id="COG2021">
    <property type="taxonomic scope" value="Bacteria"/>
</dbReference>
<evidence type="ECO:0000256" key="2">
    <source>
        <dbReference type="HAMAP-Rule" id="MF_00296"/>
    </source>
</evidence>
<dbReference type="InterPro" id="IPR008220">
    <property type="entry name" value="HAT_MetX-like"/>
</dbReference>
<feature type="binding site" evidence="2">
    <location>
        <position position="219"/>
    </location>
    <ligand>
        <name>substrate</name>
    </ligand>
</feature>
<name>D9RYU9_THEOJ</name>
<dbReference type="EMBL" id="CP002131">
    <property type="protein sequence ID" value="ADL08523.1"/>
    <property type="molecule type" value="Genomic_DNA"/>
</dbReference>
<evidence type="ECO:0000313" key="5">
    <source>
        <dbReference type="EMBL" id="ADL08523.1"/>
    </source>
</evidence>
<sequence>MIVKKRFFSFTKEEIQFTTESGYTFDALQVAYETYGRLNRERDNAILVLHALTGDAHAAGFYTSRDPKPGWWDPMIGPGRALDTDKYFVICSNVLGGCGGTTGPTSINPRTKAPYGIGFPPINIRDMVRLQKILLDNLGIKKLRMAIGGSMGGMQALEWAVTFPDSVETVVAIAATHELSPLAIAFNYAGIKAIENDPLWRNGNYYSSGQPVKGLMLARMIGTLTYKSDELFKRRFSRKMDPERGLFQVESYLEHQGEIFVNRFDANTYLCLLKAMNRHNIAEPYGLLERALRRIKAKVFMVGIDTDMLYPPVDMRSFIQRLNTAGGYGEYREIKSYQGHDAFLVDFDQLAPIVREILKNTRTKTLLNESPLV</sequence>
<dbReference type="NCBIfam" id="NF001209">
    <property type="entry name" value="PRK00175.1"/>
    <property type="match status" value="1"/>
</dbReference>
<dbReference type="UniPathway" id="UPA00051">
    <property type="reaction ID" value="UER00074"/>
</dbReference>
<evidence type="ECO:0000259" key="4">
    <source>
        <dbReference type="Pfam" id="PF00561"/>
    </source>
</evidence>
<dbReference type="GO" id="GO:0009092">
    <property type="term" value="P:homoserine metabolic process"/>
    <property type="evidence" value="ECO:0007669"/>
    <property type="project" value="TreeGrafter"/>
</dbReference>
<organism evidence="5 6">
    <name type="scientific">Thermosediminibacter oceani (strain ATCC BAA-1034 / DSM 16646 / JW/IW-1228P)</name>
    <dbReference type="NCBI Taxonomy" id="555079"/>
    <lineage>
        <taxon>Bacteria</taxon>
        <taxon>Bacillati</taxon>
        <taxon>Bacillota</taxon>
        <taxon>Clostridia</taxon>
        <taxon>Thermosediminibacterales</taxon>
        <taxon>Thermosediminibacteraceae</taxon>
        <taxon>Thermosediminibacter</taxon>
    </lineage>
</organism>
<gene>
    <name evidence="2" type="primary">metXA</name>
    <name evidence="5" type="ordered locus">Toce_1789</name>
</gene>
<reference evidence="5 6" key="1">
    <citation type="journal article" date="2010" name="Stand. Genomic Sci.">
        <title>Complete genome sequence of Thermosediminibacter oceani type strain (JW/IW-1228P).</title>
        <authorList>
            <person name="Pitluck S."/>
            <person name="Yasawong M."/>
            <person name="Munk C."/>
            <person name="Nolan M."/>
            <person name="Lapidus A."/>
            <person name="Lucas S."/>
            <person name="Glavina Del Rio T."/>
            <person name="Tice H."/>
            <person name="Cheng J.F."/>
            <person name="Bruce D."/>
            <person name="Detter C."/>
            <person name="Tapia R."/>
            <person name="Han C."/>
            <person name="Goodwin L."/>
            <person name="Liolios K."/>
            <person name="Ivanova N."/>
            <person name="Mavromatis K."/>
            <person name="Mikhailova N."/>
            <person name="Pati A."/>
            <person name="Chen A."/>
            <person name="Palaniappan K."/>
            <person name="Land M."/>
            <person name="Hauser L."/>
            <person name="Chang Y.J."/>
            <person name="Jeffries C.D."/>
            <person name="Rohde M."/>
            <person name="Spring S."/>
            <person name="Sikorski J."/>
            <person name="Goker M."/>
            <person name="Woyke T."/>
            <person name="Bristow J."/>
            <person name="Eisen J.A."/>
            <person name="Markowitz V."/>
            <person name="Hugenholtz P."/>
            <person name="Kyrpides N.C."/>
            <person name="Klenk H.P."/>
        </authorList>
    </citation>
    <scope>NUCLEOTIDE SEQUENCE [LARGE SCALE GENOMIC DNA]</scope>
    <source>
        <strain evidence="6">ATCC BAA-1034 / DSM 16646 / JW/IW-1228P</strain>
    </source>
</reference>